<protein>
    <submittedName>
        <fullName evidence="1">Uncharacterized protein</fullName>
    </submittedName>
</protein>
<dbReference type="AlphaFoldDB" id="A0A6S6XZJ2"/>
<sequence>MVVVMMQNDAKTVLVILKVCTNTAIASNYQNAAAKNLVHCLFWIGMYVACNPISSLHQYRRSPSLSYSLIDASDDPLL</sequence>
<proteinExistence type="predicted"/>
<reference evidence="1 2" key="1">
    <citation type="submission" date="2020-03" db="EMBL/GenBank/DDBJ databases">
        <authorList>
            <consortium name="Genoscope - CEA"/>
            <person name="William W."/>
        </authorList>
    </citation>
    <scope>NUCLEOTIDE SEQUENCE [LARGE SCALE GENOMIC DNA]</scope>
    <source>
        <strain evidence="2">DSM 16959</strain>
    </source>
</reference>
<dbReference type="Proteomes" id="UP000515733">
    <property type="component" value="Chromosome"/>
</dbReference>
<gene>
    <name evidence="1" type="ORF">DENOEST_1157</name>
</gene>
<organism evidence="1 2">
    <name type="scientific">Denitratisoma oestradiolicum</name>
    <dbReference type="NCBI Taxonomy" id="311182"/>
    <lineage>
        <taxon>Bacteria</taxon>
        <taxon>Pseudomonadati</taxon>
        <taxon>Pseudomonadota</taxon>
        <taxon>Betaproteobacteria</taxon>
        <taxon>Nitrosomonadales</taxon>
        <taxon>Sterolibacteriaceae</taxon>
        <taxon>Denitratisoma</taxon>
    </lineage>
</organism>
<keyword evidence="2" id="KW-1185">Reference proteome</keyword>
<dbReference type="EMBL" id="LR778301">
    <property type="protein sequence ID" value="CAB1368322.1"/>
    <property type="molecule type" value="Genomic_DNA"/>
</dbReference>
<name>A0A6S6XZJ2_9PROT</name>
<dbReference type="KEGG" id="doe:DENOEST_1157"/>
<evidence type="ECO:0000313" key="1">
    <source>
        <dbReference type="EMBL" id="CAB1368322.1"/>
    </source>
</evidence>
<evidence type="ECO:0000313" key="2">
    <source>
        <dbReference type="Proteomes" id="UP000515733"/>
    </source>
</evidence>
<accession>A0A6S6XZJ2</accession>